<gene>
    <name evidence="1" type="ORF">BWY43_00827</name>
</gene>
<protein>
    <recommendedName>
        <fullName evidence="2">Double zinc ribbon</fullName>
    </recommendedName>
</protein>
<accession>A0A1V5SBA9</accession>
<name>A0A1V5SBA9_9BACT</name>
<sequence length="108" mass="11422">MDTIVRSQKSINLGNERLRQMLRGLWGAVSVRLGNGPSHLAHQGRVNCDGTPLATCPGAVALAPPKSPACPRCTALWAQGPRSCECCGMGMRVDVRQCPHCGAPTTVD</sequence>
<dbReference type="AlphaFoldDB" id="A0A1V5SBA9"/>
<dbReference type="EMBL" id="MWBO01000064">
    <property type="protein sequence ID" value="OQA51787.1"/>
    <property type="molecule type" value="Genomic_DNA"/>
</dbReference>
<comment type="caution">
    <text evidence="1">The sequence shown here is derived from an EMBL/GenBank/DDBJ whole genome shotgun (WGS) entry which is preliminary data.</text>
</comment>
<dbReference type="Proteomes" id="UP000485367">
    <property type="component" value="Unassembled WGS sequence"/>
</dbReference>
<proteinExistence type="predicted"/>
<organism evidence="1">
    <name type="scientific">candidate division WS2 bacterium ADurb.Bin280</name>
    <dbReference type="NCBI Taxonomy" id="1852829"/>
    <lineage>
        <taxon>Bacteria</taxon>
        <taxon>candidate division WS2</taxon>
    </lineage>
</organism>
<reference evidence="1" key="1">
    <citation type="submission" date="2017-02" db="EMBL/GenBank/DDBJ databases">
        <title>Delving into the versatile metabolic prowess of the omnipresent phylum Bacteroidetes.</title>
        <authorList>
            <person name="Nobu M.K."/>
            <person name="Mei R."/>
            <person name="Narihiro T."/>
            <person name="Kuroda K."/>
            <person name="Liu W.-T."/>
        </authorList>
    </citation>
    <scope>NUCLEOTIDE SEQUENCE</scope>
    <source>
        <strain evidence="1">ADurb.Bin280</strain>
    </source>
</reference>
<evidence type="ECO:0000313" key="1">
    <source>
        <dbReference type="EMBL" id="OQA51787.1"/>
    </source>
</evidence>
<evidence type="ECO:0008006" key="2">
    <source>
        <dbReference type="Google" id="ProtNLM"/>
    </source>
</evidence>